<evidence type="ECO:0000256" key="2">
    <source>
        <dbReference type="ARBA" id="ARBA00006574"/>
    </source>
</evidence>
<dbReference type="OMA" id="EASHCKE"/>
<evidence type="ECO:0000256" key="6">
    <source>
        <dbReference type="ARBA" id="ARBA00023136"/>
    </source>
</evidence>
<evidence type="ECO:0000256" key="7">
    <source>
        <dbReference type="ARBA" id="ARBA00023265"/>
    </source>
</evidence>
<proteinExistence type="inferred from homology"/>
<reference evidence="10" key="1">
    <citation type="journal article" date="2017" name="Nat. Commun.">
        <title>The asparagus genome sheds light on the origin and evolution of a young Y chromosome.</title>
        <authorList>
            <person name="Harkess A."/>
            <person name="Zhou J."/>
            <person name="Xu C."/>
            <person name="Bowers J.E."/>
            <person name="Van der Hulst R."/>
            <person name="Ayyampalayam S."/>
            <person name="Mercati F."/>
            <person name="Riccardi P."/>
            <person name="McKain M.R."/>
            <person name="Kakrana A."/>
            <person name="Tang H."/>
            <person name="Ray J."/>
            <person name="Groenendijk J."/>
            <person name="Arikit S."/>
            <person name="Mathioni S.M."/>
            <person name="Nakano M."/>
            <person name="Shan H."/>
            <person name="Telgmann-Rauber A."/>
            <person name="Kanno A."/>
            <person name="Yue Z."/>
            <person name="Chen H."/>
            <person name="Li W."/>
            <person name="Chen Y."/>
            <person name="Xu X."/>
            <person name="Zhang Y."/>
            <person name="Luo S."/>
            <person name="Chen H."/>
            <person name="Gao J."/>
            <person name="Mao Z."/>
            <person name="Pires J.C."/>
            <person name="Luo M."/>
            <person name="Kudrna D."/>
            <person name="Wing R.A."/>
            <person name="Meyers B.C."/>
            <person name="Yi K."/>
            <person name="Kong H."/>
            <person name="Lavrijsen P."/>
            <person name="Sunseri F."/>
            <person name="Falavigna A."/>
            <person name="Ye Y."/>
            <person name="Leebens-Mack J.H."/>
            <person name="Chen G."/>
        </authorList>
    </citation>
    <scope>NUCLEOTIDE SEQUENCE [LARGE SCALE GENOMIC DNA]</scope>
    <source>
        <strain evidence="10">cv. DH0086</strain>
    </source>
</reference>
<comment type="subcellular location">
    <subcellularLocation>
        <location evidence="1">Membrane</location>
        <topology evidence="1">Multi-pass membrane protein</topology>
    </subcellularLocation>
</comment>
<accession>A0A5P1EGV2</accession>
<dbReference type="InterPro" id="IPR004326">
    <property type="entry name" value="Mlo"/>
</dbReference>
<keyword evidence="7" id="KW-0568">Pathogenesis-related protein</keyword>
<dbReference type="PANTHER" id="PTHR31942:SF49">
    <property type="entry name" value="MLO-LIKE PROTEIN 8"/>
    <property type="match status" value="1"/>
</dbReference>
<feature type="transmembrane region" description="Helical" evidence="8">
    <location>
        <begin position="60"/>
        <end position="81"/>
    </location>
</feature>
<dbReference type="GO" id="GO:0016020">
    <property type="term" value="C:membrane"/>
    <property type="evidence" value="ECO:0007669"/>
    <property type="project" value="UniProtKB-SubCell"/>
</dbReference>
<dbReference type="Proteomes" id="UP000243459">
    <property type="component" value="Chromosome 7"/>
</dbReference>
<evidence type="ECO:0000313" key="10">
    <source>
        <dbReference type="Proteomes" id="UP000243459"/>
    </source>
</evidence>
<dbReference type="EMBL" id="CM007387">
    <property type="protein sequence ID" value="ONK65126.1"/>
    <property type="molecule type" value="Genomic_DNA"/>
</dbReference>
<keyword evidence="3 8" id="KW-0812">Transmembrane</keyword>
<evidence type="ECO:0000313" key="9">
    <source>
        <dbReference type="EMBL" id="ONK65126.1"/>
    </source>
</evidence>
<keyword evidence="5 8" id="KW-1133">Transmembrane helix</keyword>
<dbReference type="PANTHER" id="PTHR31942">
    <property type="entry name" value="MLO-LIKE PROTEIN 1"/>
    <property type="match status" value="1"/>
</dbReference>
<dbReference type="AlphaFoldDB" id="A0A5P1EGV2"/>
<evidence type="ECO:0000256" key="8">
    <source>
        <dbReference type="SAM" id="Phobius"/>
    </source>
</evidence>
<keyword evidence="4" id="KW-0611">Plant defense</keyword>
<dbReference type="Gramene" id="ONK65126">
    <property type="protein sequence ID" value="ONK65126"/>
    <property type="gene ID" value="A4U43_C07F33940"/>
</dbReference>
<feature type="transmembrane region" description="Helical" evidence="8">
    <location>
        <begin position="153"/>
        <end position="171"/>
    </location>
</feature>
<feature type="transmembrane region" description="Helical" evidence="8">
    <location>
        <begin position="18"/>
        <end position="39"/>
    </location>
</feature>
<evidence type="ECO:0000256" key="4">
    <source>
        <dbReference type="ARBA" id="ARBA00022821"/>
    </source>
</evidence>
<evidence type="ECO:0000256" key="1">
    <source>
        <dbReference type="ARBA" id="ARBA00004141"/>
    </source>
</evidence>
<name>A0A5P1EGV2_ASPOF</name>
<evidence type="ECO:0008006" key="11">
    <source>
        <dbReference type="Google" id="ProtNLM"/>
    </source>
</evidence>
<sequence>MAGGGGGSSRELDQTPTWAVASVCAIIVIISILLEKGLHRIGQWFTEKRKKALYEALEKVKAELMVLGFISLLLTFGQSYIAKICIPEKVADTMLPCNRNKMEEDHHDESPKRKLLWDLATNSSGRRILAADVPSSCPKGKVPLVSINGLHQLHIFIFFLAIFHVVYSALISRNFNF</sequence>
<keyword evidence="10" id="KW-1185">Reference proteome</keyword>
<comment type="similarity">
    <text evidence="2">Belongs to the MLO family.</text>
</comment>
<dbReference type="GO" id="GO:0006952">
    <property type="term" value="P:defense response"/>
    <property type="evidence" value="ECO:0007669"/>
    <property type="project" value="UniProtKB-KW"/>
</dbReference>
<dbReference type="Pfam" id="PF03094">
    <property type="entry name" value="Mlo"/>
    <property type="match status" value="1"/>
</dbReference>
<protein>
    <recommendedName>
        <fullName evidence="11">MLO-like protein</fullName>
    </recommendedName>
</protein>
<evidence type="ECO:0000256" key="5">
    <source>
        <dbReference type="ARBA" id="ARBA00022989"/>
    </source>
</evidence>
<evidence type="ECO:0000256" key="3">
    <source>
        <dbReference type="ARBA" id="ARBA00022692"/>
    </source>
</evidence>
<organism evidence="9 10">
    <name type="scientific">Asparagus officinalis</name>
    <name type="common">Garden asparagus</name>
    <dbReference type="NCBI Taxonomy" id="4686"/>
    <lineage>
        <taxon>Eukaryota</taxon>
        <taxon>Viridiplantae</taxon>
        <taxon>Streptophyta</taxon>
        <taxon>Embryophyta</taxon>
        <taxon>Tracheophyta</taxon>
        <taxon>Spermatophyta</taxon>
        <taxon>Magnoliopsida</taxon>
        <taxon>Liliopsida</taxon>
        <taxon>Asparagales</taxon>
        <taxon>Asparagaceae</taxon>
        <taxon>Asparagoideae</taxon>
        <taxon>Asparagus</taxon>
    </lineage>
</organism>
<keyword evidence="6 8" id="KW-0472">Membrane</keyword>
<gene>
    <name evidence="9" type="ORF">A4U43_C07F33940</name>
</gene>